<protein>
    <recommendedName>
        <fullName evidence="2">Copper type II ascorbate-dependent monooxygenase C-terminal domain-containing protein</fullName>
    </recommendedName>
</protein>
<dbReference type="PROSITE" id="PS51257">
    <property type="entry name" value="PROKAR_LIPOPROTEIN"/>
    <property type="match status" value="1"/>
</dbReference>
<gene>
    <name evidence="3" type="ORF">LVJ94_37665</name>
</gene>
<proteinExistence type="predicted"/>
<evidence type="ECO:0000256" key="1">
    <source>
        <dbReference type="ARBA" id="ARBA00023157"/>
    </source>
</evidence>
<dbReference type="Pfam" id="PF03712">
    <property type="entry name" value="Cu2_monoox_C"/>
    <property type="match status" value="1"/>
</dbReference>
<evidence type="ECO:0000313" key="3">
    <source>
        <dbReference type="EMBL" id="WXB02632.1"/>
    </source>
</evidence>
<dbReference type="EMBL" id="CP089983">
    <property type="protein sequence ID" value="WXB02632.1"/>
    <property type="molecule type" value="Genomic_DNA"/>
</dbReference>
<dbReference type="Proteomes" id="UP001374803">
    <property type="component" value="Chromosome"/>
</dbReference>
<evidence type="ECO:0000313" key="4">
    <source>
        <dbReference type="Proteomes" id="UP001374803"/>
    </source>
</evidence>
<keyword evidence="1" id="KW-1015">Disulfide bond</keyword>
<feature type="domain" description="Copper type II ascorbate-dependent monooxygenase C-terminal" evidence="2">
    <location>
        <begin position="319"/>
        <end position="406"/>
    </location>
</feature>
<dbReference type="Gene3D" id="2.60.120.230">
    <property type="match status" value="1"/>
</dbReference>
<dbReference type="Gene3D" id="2.60.120.310">
    <property type="entry name" value="Copper type II, ascorbate-dependent monooxygenase, N-terminal domain"/>
    <property type="match status" value="1"/>
</dbReference>
<accession>A0ABZ2KVC6</accession>
<dbReference type="InterPro" id="IPR036939">
    <property type="entry name" value="Cu2_ascorb_mOase_N_sf"/>
</dbReference>
<sequence length="410" mass="45073">MLDNVARIRLAYFAVVVAAVVSSVGCKRAPTYHRDVAPIVTRRCIRCHAGDDASAPPRLDTYESVVGAAPKIKYTVQRRMMPPWGADDTGICRTWRDALWLDNAELSTLVAWTEGGTPEGDPVGRAHVQPDSVPELAHVEASLDLGFDYKPGLGPTSYRCFVVDPNLDRDRFLTGIRVRFSNPQMLAQVTLFAPQTIAAEAEAIKLDQDDPAAGYSCYGSPRVDPATLVSSWTWSTPAQIFPAGTGIRLAAHRKLVAQVHYNVLNAGLNASSRTAIDLQFDDNVREATYLPLAARAMQLAPGKTYAESSAEMTVTAPSTVFGVAPRMHSLGRTMQLDRFRGASPSCVGNFDHWDFYRQRLFTYDVPLRLDAGDRLRVSCIYNTEGRAEPVLQGESIRDEECAAYLYMPSP</sequence>
<name>A0ABZ2KVC6_9BACT</name>
<dbReference type="SUPFAM" id="SSF49742">
    <property type="entry name" value="PHM/PNGase F"/>
    <property type="match status" value="2"/>
</dbReference>
<dbReference type="PANTHER" id="PTHR10157">
    <property type="entry name" value="DOPAMINE BETA HYDROXYLASE RELATED"/>
    <property type="match status" value="1"/>
</dbReference>
<dbReference type="InterPro" id="IPR008977">
    <property type="entry name" value="PHM/PNGase_F_dom_sf"/>
</dbReference>
<dbReference type="InterPro" id="IPR024548">
    <property type="entry name" value="Cu2_monoox_C"/>
</dbReference>
<reference evidence="3" key="1">
    <citation type="submission" date="2021-12" db="EMBL/GenBank/DDBJ databases">
        <title>Discovery of the Pendulisporaceae a myxobacterial family with distinct sporulation behavior and unique specialized metabolism.</title>
        <authorList>
            <person name="Garcia R."/>
            <person name="Popoff A."/>
            <person name="Bader C.D."/>
            <person name="Loehr J."/>
            <person name="Walesch S."/>
            <person name="Walt C."/>
            <person name="Boldt J."/>
            <person name="Bunk B."/>
            <person name="Haeckl F.J.F.P.J."/>
            <person name="Gunesch A.P."/>
            <person name="Birkelbach J."/>
            <person name="Nuebel U."/>
            <person name="Pietschmann T."/>
            <person name="Bach T."/>
            <person name="Mueller R."/>
        </authorList>
    </citation>
    <scope>NUCLEOTIDE SEQUENCE</scope>
    <source>
        <strain evidence="3">MSr11367</strain>
    </source>
</reference>
<keyword evidence="4" id="KW-1185">Reference proteome</keyword>
<dbReference type="PANTHER" id="PTHR10157:SF23">
    <property type="entry name" value="MOXD1 HOMOLOG 1"/>
    <property type="match status" value="1"/>
</dbReference>
<dbReference type="RefSeq" id="WP_394832260.1">
    <property type="nucleotide sequence ID" value="NZ_CP089929.1"/>
</dbReference>
<organism evidence="3 4">
    <name type="scientific">Pendulispora rubella</name>
    <dbReference type="NCBI Taxonomy" id="2741070"/>
    <lineage>
        <taxon>Bacteria</taxon>
        <taxon>Pseudomonadati</taxon>
        <taxon>Myxococcota</taxon>
        <taxon>Myxococcia</taxon>
        <taxon>Myxococcales</taxon>
        <taxon>Sorangiineae</taxon>
        <taxon>Pendulisporaceae</taxon>
        <taxon>Pendulispora</taxon>
    </lineage>
</organism>
<dbReference type="InterPro" id="IPR000945">
    <property type="entry name" value="DBH-like"/>
</dbReference>
<evidence type="ECO:0000259" key="2">
    <source>
        <dbReference type="Pfam" id="PF03712"/>
    </source>
</evidence>
<dbReference type="InterPro" id="IPR014784">
    <property type="entry name" value="Cu2_ascorb_mOase-like_C"/>
</dbReference>